<accession>A0A2S7ZCU4</accession>
<comment type="caution">
    <text evidence="1">The sequence shown here is derived from an EMBL/GenBank/DDBJ whole genome shotgun (WGS) entry which is preliminary data.</text>
</comment>
<protein>
    <recommendedName>
        <fullName evidence="3">Phage minor tail protein L</fullName>
    </recommendedName>
</protein>
<gene>
    <name evidence="1" type="ORF">VEHSUH05_01105</name>
</gene>
<keyword evidence="2" id="KW-1185">Reference proteome</keyword>
<dbReference type="AlphaFoldDB" id="A0A2S7ZCU4"/>
<dbReference type="OrthoDB" id="1669206at2"/>
<reference evidence="1 2" key="1">
    <citation type="submission" date="2018-01" db="EMBL/GenBank/DDBJ databases">
        <title>Draft genome sequences of clinical isolates and type strains of oral Veillonella including Veillonella infantum sp., nov.</title>
        <authorList>
            <person name="Mashima I."/>
            <person name="Liao Y.-C."/>
            <person name="Sabharwal A."/>
            <person name="Haase E.M."/>
            <person name="Nakazawa F."/>
            <person name="Scannapieco F.A."/>
        </authorList>
    </citation>
    <scope>NUCLEOTIDE SEQUENCE [LARGE SCALE GENOMIC DNA]</scope>
    <source>
        <strain evidence="1 2">JCM 15641</strain>
    </source>
</reference>
<sequence>MLRWPATAIIEKNKLASDAPFLVLVKMIHSELTEPICLVRNTESITWDGKQWQAYPMNFDINTIDGQTEPKLSWTVSNCAGTLQQYIQKFKGFTDAEVTIYVVHANMLDNTEPLQAFEFTVTTTQYDEEWVTFILGASPETVVKFPTHIYMAHYCPYRFKSVRCGYAGGKEPCNNTLETCRIPSRFGGEEGMNGNNV</sequence>
<evidence type="ECO:0000313" key="2">
    <source>
        <dbReference type="Proteomes" id="UP000237916"/>
    </source>
</evidence>
<dbReference type="Proteomes" id="UP000237916">
    <property type="component" value="Unassembled WGS sequence"/>
</dbReference>
<dbReference type="STRING" id="1298594.GCA_001312465_01250"/>
<evidence type="ECO:0008006" key="3">
    <source>
        <dbReference type="Google" id="ProtNLM"/>
    </source>
</evidence>
<dbReference type="InterPro" id="IPR006487">
    <property type="entry name" value="Phage_lambda_L"/>
</dbReference>
<proteinExistence type="predicted"/>
<dbReference type="GO" id="GO:0046718">
    <property type="term" value="P:symbiont entry into host cell"/>
    <property type="evidence" value="ECO:0007669"/>
    <property type="project" value="InterPro"/>
</dbReference>
<dbReference type="RefSeq" id="WP_105090476.1">
    <property type="nucleotide sequence ID" value="NZ_PPDB01000001.1"/>
</dbReference>
<name>A0A2S7ZCU4_9FIRM</name>
<dbReference type="GO" id="GO:0051536">
    <property type="term" value="F:iron-sulfur cluster binding"/>
    <property type="evidence" value="ECO:0007669"/>
    <property type="project" value="InterPro"/>
</dbReference>
<dbReference type="Pfam" id="PF05100">
    <property type="entry name" value="Phage_tail_L"/>
    <property type="match status" value="1"/>
</dbReference>
<dbReference type="EMBL" id="PPDB01000001">
    <property type="protein sequence ID" value="PQL21049.1"/>
    <property type="molecule type" value="Genomic_DNA"/>
</dbReference>
<dbReference type="GO" id="GO:0030430">
    <property type="term" value="C:host cell cytoplasm"/>
    <property type="evidence" value="ECO:0007669"/>
    <property type="project" value="InterPro"/>
</dbReference>
<organism evidence="1 2">
    <name type="scientific">Veillonella denticariosi JCM 15641</name>
    <dbReference type="NCBI Taxonomy" id="1298594"/>
    <lineage>
        <taxon>Bacteria</taxon>
        <taxon>Bacillati</taxon>
        <taxon>Bacillota</taxon>
        <taxon>Negativicutes</taxon>
        <taxon>Veillonellales</taxon>
        <taxon>Veillonellaceae</taxon>
        <taxon>Veillonella</taxon>
    </lineage>
</organism>
<evidence type="ECO:0000313" key="1">
    <source>
        <dbReference type="EMBL" id="PQL21049.1"/>
    </source>
</evidence>